<dbReference type="Proteomes" id="UP000243579">
    <property type="component" value="Unassembled WGS sequence"/>
</dbReference>
<organism evidence="1 2">
    <name type="scientific">Achlya hypogyna</name>
    <name type="common">Oomycete</name>
    <name type="synonym">Protoachlya hypogyna</name>
    <dbReference type="NCBI Taxonomy" id="1202772"/>
    <lineage>
        <taxon>Eukaryota</taxon>
        <taxon>Sar</taxon>
        <taxon>Stramenopiles</taxon>
        <taxon>Oomycota</taxon>
        <taxon>Saprolegniomycetes</taxon>
        <taxon>Saprolegniales</taxon>
        <taxon>Achlyaceae</taxon>
        <taxon>Achlya</taxon>
    </lineage>
</organism>
<keyword evidence="2" id="KW-1185">Reference proteome</keyword>
<gene>
    <name evidence="1" type="ORF">ACHHYP_20572</name>
</gene>
<evidence type="ECO:0000313" key="2">
    <source>
        <dbReference type="Proteomes" id="UP000243579"/>
    </source>
</evidence>
<accession>A0A1V9YIF3</accession>
<sequence>MSNTNLRQANNFRSKIYNHAKNLGLPVQWRMKTSVMQDVIAENLRKTNVERKASKKFTNAFRVMKTNRILQDQATFNRIMNRIAAPADKVLLANLKDEFGNVFRSVNLNGSHFKARNLSVTERDQFESGADVDLDILPTTMVELEWITVPKRSKSERKNFFPYLTKAQYGLEHFQMR</sequence>
<evidence type="ECO:0000313" key="1">
    <source>
        <dbReference type="EMBL" id="OQR85488.1"/>
    </source>
</evidence>
<dbReference type="OrthoDB" id="121807at2759"/>
<dbReference type="EMBL" id="JNBR01001671">
    <property type="protein sequence ID" value="OQR85488.1"/>
    <property type="molecule type" value="Genomic_DNA"/>
</dbReference>
<proteinExistence type="predicted"/>
<comment type="caution">
    <text evidence="1">The sequence shown here is derived from an EMBL/GenBank/DDBJ whole genome shotgun (WGS) entry which is preliminary data.</text>
</comment>
<dbReference type="AlphaFoldDB" id="A0A1V9YIF3"/>
<reference evidence="1 2" key="1">
    <citation type="journal article" date="2014" name="Genome Biol. Evol.">
        <title>The secreted proteins of Achlya hypogyna and Thraustotheca clavata identify the ancestral oomycete secretome and reveal gene acquisitions by horizontal gene transfer.</title>
        <authorList>
            <person name="Misner I."/>
            <person name="Blouin N."/>
            <person name="Leonard G."/>
            <person name="Richards T.A."/>
            <person name="Lane C.E."/>
        </authorList>
    </citation>
    <scope>NUCLEOTIDE SEQUENCE [LARGE SCALE GENOMIC DNA]</scope>
    <source>
        <strain evidence="1 2">ATCC 48635</strain>
    </source>
</reference>
<protein>
    <submittedName>
        <fullName evidence="1">Uncharacterized protein</fullName>
    </submittedName>
</protein>
<name>A0A1V9YIF3_ACHHY</name>